<keyword evidence="2" id="KW-0805">Transcription regulation</keyword>
<dbReference type="Gene3D" id="3.40.190.10">
    <property type="entry name" value="Periplasmic binding protein-like II"/>
    <property type="match status" value="2"/>
</dbReference>
<evidence type="ECO:0000256" key="2">
    <source>
        <dbReference type="ARBA" id="ARBA00023015"/>
    </source>
</evidence>
<dbReference type="RefSeq" id="WP_345674669.1">
    <property type="nucleotide sequence ID" value="NZ_BAABHS010000005.1"/>
</dbReference>
<dbReference type="SUPFAM" id="SSF53850">
    <property type="entry name" value="Periplasmic binding protein-like II"/>
    <property type="match status" value="1"/>
</dbReference>
<dbReference type="InterPro" id="IPR036388">
    <property type="entry name" value="WH-like_DNA-bd_sf"/>
</dbReference>
<keyword evidence="8" id="KW-1185">Reference proteome</keyword>
<dbReference type="InterPro" id="IPR036390">
    <property type="entry name" value="WH_DNA-bd_sf"/>
</dbReference>
<dbReference type="PANTHER" id="PTHR30346:SF29">
    <property type="entry name" value="LYSR SUBSTRATE-BINDING"/>
    <property type="match status" value="1"/>
</dbReference>
<dbReference type="EMBL" id="BAABHS010000005">
    <property type="protein sequence ID" value="GAA4955415.1"/>
    <property type="molecule type" value="Genomic_DNA"/>
</dbReference>
<evidence type="ECO:0000256" key="3">
    <source>
        <dbReference type="ARBA" id="ARBA00023125"/>
    </source>
</evidence>
<proteinExistence type="inferred from homology"/>
<name>A0ABP9GX34_9ACTN</name>
<dbReference type="CDD" id="cd00090">
    <property type="entry name" value="HTH_ARSR"/>
    <property type="match status" value="1"/>
</dbReference>
<organism evidence="7 8">
    <name type="scientific">Yinghuangia aomiensis</name>
    <dbReference type="NCBI Taxonomy" id="676205"/>
    <lineage>
        <taxon>Bacteria</taxon>
        <taxon>Bacillati</taxon>
        <taxon>Actinomycetota</taxon>
        <taxon>Actinomycetes</taxon>
        <taxon>Kitasatosporales</taxon>
        <taxon>Streptomycetaceae</taxon>
        <taxon>Yinghuangia</taxon>
    </lineage>
</organism>
<keyword evidence="4" id="KW-0804">Transcription</keyword>
<dbReference type="Proteomes" id="UP001500466">
    <property type="component" value="Unassembled WGS sequence"/>
</dbReference>
<comment type="caution">
    <text evidence="7">The sequence shown here is derived from an EMBL/GenBank/DDBJ whole genome shotgun (WGS) entry which is preliminary data.</text>
</comment>
<feature type="domain" description="HTH lysR-type" evidence="6">
    <location>
        <begin position="1"/>
        <end position="58"/>
    </location>
</feature>
<dbReference type="CDD" id="cd08423">
    <property type="entry name" value="PBP2_LTTR_like_6"/>
    <property type="match status" value="1"/>
</dbReference>
<dbReference type="InterPro" id="IPR000847">
    <property type="entry name" value="LysR_HTH_N"/>
</dbReference>
<dbReference type="Pfam" id="PF03466">
    <property type="entry name" value="LysR_substrate"/>
    <property type="match status" value="1"/>
</dbReference>
<comment type="similarity">
    <text evidence="1">Belongs to the LysR transcriptional regulatory family.</text>
</comment>
<dbReference type="InterPro" id="IPR011991">
    <property type="entry name" value="ArsR-like_HTH"/>
</dbReference>
<evidence type="ECO:0000259" key="6">
    <source>
        <dbReference type="PROSITE" id="PS50931"/>
    </source>
</evidence>
<dbReference type="InterPro" id="IPR005119">
    <property type="entry name" value="LysR_subst-bd"/>
</dbReference>
<evidence type="ECO:0000256" key="1">
    <source>
        <dbReference type="ARBA" id="ARBA00009437"/>
    </source>
</evidence>
<dbReference type="Pfam" id="PF00126">
    <property type="entry name" value="HTH_1"/>
    <property type="match status" value="1"/>
</dbReference>
<feature type="region of interest" description="Disordered" evidence="5">
    <location>
        <begin position="299"/>
        <end position="327"/>
    </location>
</feature>
<accession>A0ABP9GX34</accession>
<evidence type="ECO:0000313" key="7">
    <source>
        <dbReference type="EMBL" id="GAA4955415.1"/>
    </source>
</evidence>
<gene>
    <name evidence="7" type="ORF">GCM10023205_16620</name>
</gene>
<protein>
    <submittedName>
        <fullName evidence="7">LysR family transcriptional regulator</fullName>
    </submittedName>
</protein>
<dbReference type="SUPFAM" id="SSF46785">
    <property type="entry name" value="Winged helix' DNA-binding domain"/>
    <property type="match status" value="1"/>
</dbReference>
<reference evidence="8" key="1">
    <citation type="journal article" date="2019" name="Int. J. Syst. Evol. Microbiol.">
        <title>The Global Catalogue of Microorganisms (GCM) 10K type strain sequencing project: providing services to taxonomists for standard genome sequencing and annotation.</title>
        <authorList>
            <consortium name="The Broad Institute Genomics Platform"/>
            <consortium name="The Broad Institute Genome Sequencing Center for Infectious Disease"/>
            <person name="Wu L."/>
            <person name="Ma J."/>
        </authorList>
    </citation>
    <scope>NUCLEOTIDE SEQUENCE [LARGE SCALE GENOMIC DNA]</scope>
    <source>
        <strain evidence="8">JCM 17986</strain>
    </source>
</reference>
<evidence type="ECO:0000256" key="5">
    <source>
        <dbReference type="SAM" id="MobiDB-lite"/>
    </source>
</evidence>
<dbReference type="PANTHER" id="PTHR30346">
    <property type="entry name" value="TRANSCRIPTIONAL DUAL REGULATOR HCAR-RELATED"/>
    <property type="match status" value="1"/>
</dbReference>
<dbReference type="PROSITE" id="PS50931">
    <property type="entry name" value="HTH_LYSR"/>
    <property type="match status" value="1"/>
</dbReference>
<evidence type="ECO:0000256" key="4">
    <source>
        <dbReference type="ARBA" id="ARBA00023163"/>
    </source>
</evidence>
<keyword evidence="3" id="KW-0238">DNA-binding</keyword>
<sequence>MDLKRLRILQTLARHGTVAAAAESLHLTPSAVSQQLAVLAKEAGVPLLERHGRGVRLTGAARVLLTHADAIGVQLERARADLAAHAHGGVGEARVGGFPTALASLVAPAVAHVRDTHPGWRFAIVEKETEDAIPLLVAGELDLAVVMNSPQVPAADHPTLVLHPLLSEPVHMALPAGHPLADLAELDLAAHLVDEEWVLTAEGTACHALAAQACGQAGFQPRVRHHVTDFGAMYALVAAGLGVAMMPHMSLASAPPGVAVRPLRAPAPRRHLFAAVRRGSAATPLLNALRDRADGLAESVRRRPLPPADPGLALSPSGVPGYRDAID</sequence>
<evidence type="ECO:0000313" key="8">
    <source>
        <dbReference type="Proteomes" id="UP001500466"/>
    </source>
</evidence>
<dbReference type="Gene3D" id="1.10.10.10">
    <property type="entry name" value="Winged helix-like DNA-binding domain superfamily/Winged helix DNA-binding domain"/>
    <property type="match status" value="1"/>
</dbReference>